<dbReference type="PANTHER" id="PTHR43394:SF27">
    <property type="entry name" value="ATP-DEPENDENT TRANSLOCASE ABCB1-LIKE"/>
    <property type="match status" value="1"/>
</dbReference>
<dbReference type="GO" id="GO:0016887">
    <property type="term" value="F:ATP hydrolysis activity"/>
    <property type="evidence" value="ECO:0007669"/>
    <property type="project" value="InterPro"/>
</dbReference>
<dbReference type="STRING" id="50429.A0A2B4S6S6"/>
<proteinExistence type="inferred from homology"/>
<dbReference type="PROSITE" id="PS50893">
    <property type="entry name" value="ABC_TRANSPORTER_2"/>
    <property type="match status" value="2"/>
</dbReference>
<evidence type="ECO:0000256" key="9">
    <source>
        <dbReference type="SAM" id="MobiDB-lite"/>
    </source>
</evidence>
<dbReference type="EMBL" id="LSMT01000160">
    <property type="protein sequence ID" value="PFX25086.1"/>
    <property type="molecule type" value="Genomic_DNA"/>
</dbReference>
<feature type="region of interest" description="Disordered" evidence="9">
    <location>
        <begin position="1340"/>
        <end position="1363"/>
    </location>
</feature>
<evidence type="ECO:0000313" key="13">
    <source>
        <dbReference type="EMBL" id="PFX25086.1"/>
    </source>
</evidence>
<feature type="compositionally biased region" description="Basic and acidic residues" evidence="9">
    <location>
        <begin position="269"/>
        <end position="301"/>
    </location>
</feature>
<dbReference type="InterPro" id="IPR027417">
    <property type="entry name" value="P-loop_NTPase"/>
</dbReference>
<comment type="caution">
    <text evidence="13">The sequence shown here is derived from an EMBL/GenBank/DDBJ whole genome shotgun (WGS) entry which is preliminary data.</text>
</comment>
<dbReference type="Pfam" id="PF00005">
    <property type="entry name" value="ABC_tran"/>
    <property type="match status" value="2"/>
</dbReference>
<evidence type="ECO:0000256" key="1">
    <source>
        <dbReference type="ARBA" id="ARBA00004141"/>
    </source>
</evidence>
<dbReference type="SUPFAM" id="SSF52540">
    <property type="entry name" value="P-loop containing nucleoside triphosphate hydrolases"/>
    <property type="match status" value="2"/>
</dbReference>
<protein>
    <submittedName>
        <fullName evidence="13">Multidrug resistance protein 1</fullName>
    </submittedName>
</protein>
<feature type="transmembrane region" description="Helical" evidence="10">
    <location>
        <begin position="374"/>
        <end position="398"/>
    </location>
</feature>
<sequence length="1929" mass="209130">MICGSLMAVANGLIPSLGAMIYGKLTDELVIRENWNCSLNKSVTTLLLRNVVTLEMIQPHGLIAINATKTKSVQVIVNETGIRVTVVGLNGKLQHQMAFDVNNATSSIVLNGTALDGKKLIGFIVMGTHVEMVKLKEKAILNDKKVHVTEEGETGKAKGEEIIGRFSKRKHEMKSPLTRDGIERHVSFFYHKREADKFTNQSSGTSSNRMKEGFGNSRKTVRELVFYGKKAFIVGKSSTTAVNSTLGLEKYFVGKHEETRKIHKPLSVEVHRTEEGEAKEKMSSDKTRENTKWNTTDKRSIVESSNRTTNSETNEKSSDDGISVGKVQSIKKVPTTPTPTIPPETNNVNYTLRNITRTCRLIQERIEENMSKYALYYVYAAIGTLVFAYGQMVMWNIASERGVRNLSENLTDSVMDKDPGFYDTKIHEGVVNLQSLTDPQEAISKSDLNPLSGGLGGEIAYMIQSLSSMMSGFLVSFIENWKITLVMMAAGPVLVAVQGIADKVQNIVMQQKEELMKRASGLARKSMGSIKTVASYAGEKYSGKVEAANNLNKLKSLILGVQKGLTTLLAFGFLGLGFWYSSTLLPGGSITPGAVMTIFMAIISGVMQMAGTGEQVEDIGDARTALLSLLGISETDEDPFDKATSQLDTVLGKLDVFNVYFHYPSRPEYQVLKSINLTVEESQTVALLGDKGSGKSALIKLLQRIHDPQTGKVRLDRQDVRFLDRRWFRRQIGIVHKRPELFNTSIADNIANGKGEATLKEIVRAAKAAGAHEFIITLPDGYATVLCDDGSPLTSYQKHLVALARALIRNPRILLWEEDLSIMDNSALDALTNYLNEARRGRTTVISTSHVSVARIADIIVVLHNGEIIEQGSPEELMLSGGAFRYLATLQYFESQTQHQEKLSKTAPVASEMPVLKKDIEALESDLMATQEQTKEQVNGFLSKIRHMVQEKLNEGEAAYKMIRMQLQDLPLLLSGTLGAAITGMVAPGLSFLFGEIQKFMNDPLRVAREGPFWAGMFVLLGAVVGFGGTIEKFMLTFATEKLKTRLQKLAFDTAINKNSVPQNSGIGDVFPGGDGQVPQSTAFGLPFVPGVPTQQVRIPCQALPTGRMGDGPRLTAGFEGGFAQSAGNPISTVPGVGTQPLGIPQSLPSCIEALTSGKISGMPDGTSTIFSGSIGHFPGVQETTPTSLPTLPGIPSEQLPFSGGISSESFSSGLLERLSEQIPGMGDVSATLPRAGRMSLTSAPGAPFEQLQSFGAIPSEVLSSGIKVLPSGQTPQTSDTSSLLPGVVGQLPYTPQPMCLNLPSLQGVPTEHLAFLEGSFFAPGSPGLVAQNISPTKNLSSLGLPQDSDRSPGTAGISLPQTQDNILSGVNPQGLRLDQSLPGNLTQLSRTGVTDLGLDNDQLPVGGSIPCSLPLTGIPKDMVSARGMVPLPGTPTNGYNALALGSQLNSGEVHQGGIPSIRGVMPTTTHYNAKNVPSYTDQRGIQEFGGMGLPPNMPNPRPDLLVLPDPQQQADQLMSQVEKDVEAALQNSIGKYLGPKVQETISSISTLGMALYNGWKMTLVVLAGLPIIGLANRIQQNEAVTVEPEGVEAALKKIIASGFAFALGQAMVFFIYAGALRFGCYLISIGDMAAIEVLGVLMTVLFGSYATSSTRAPSHAHEENEDSVNRLFDDEKPNVQDHIGDHKLDEVEGNLEFKHVELPDPLHNGTPLLSQMNVKVRKGQKLAIVLLDSEKVNPFELLLERFFDPVAGTLLLDGADIRNLDLSWLRSHHAVVSHRCFLSHYSIADNIAYGDNRRRVTQTEIEDAAYSAYAHEFIGDLPKSYETIPDEDQIKLSDSQKLRIVIARAIIRGSPLIILDQLEEEDQSFTHVFHLDSQLIGQLASQSHSQPVSSFVWRLSTLGQQASQLVLQPVGQFVCPYSARKLVS</sequence>
<feature type="transmembrane region" description="Helical" evidence="10">
    <location>
        <begin position="1013"/>
        <end position="1036"/>
    </location>
</feature>
<feature type="region of interest" description="Disordered" evidence="9">
    <location>
        <begin position="263"/>
        <end position="345"/>
    </location>
</feature>
<feature type="transmembrane region" description="Helical" evidence="10">
    <location>
        <begin position="1599"/>
        <end position="1618"/>
    </location>
</feature>
<evidence type="ECO:0000259" key="12">
    <source>
        <dbReference type="PROSITE" id="PS50929"/>
    </source>
</evidence>
<feature type="transmembrane region" description="Helical" evidence="10">
    <location>
        <begin position="564"/>
        <end position="581"/>
    </location>
</feature>
<feature type="transmembrane region" description="Helical" evidence="10">
    <location>
        <begin position="459"/>
        <end position="478"/>
    </location>
</feature>
<dbReference type="InterPro" id="IPR003439">
    <property type="entry name" value="ABC_transporter-like_ATP-bd"/>
</dbReference>
<dbReference type="FunFam" id="3.40.50.300:FF:000604">
    <property type="entry name" value="ABC transporter B family member 28"/>
    <property type="match status" value="1"/>
</dbReference>
<evidence type="ECO:0000313" key="14">
    <source>
        <dbReference type="Proteomes" id="UP000225706"/>
    </source>
</evidence>
<dbReference type="CDD" id="cd18577">
    <property type="entry name" value="ABC_6TM_Pgp_ABCB1_D1_like"/>
    <property type="match status" value="1"/>
</dbReference>
<keyword evidence="3" id="KW-0813">Transport</keyword>
<evidence type="ECO:0000256" key="3">
    <source>
        <dbReference type="ARBA" id="ARBA00022448"/>
    </source>
</evidence>
<dbReference type="GO" id="GO:0005524">
    <property type="term" value="F:ATP binding"/>
    <property type="evidence" value="ECO:0007669"/>
    <property type="project" value="UniProtKB-KW"/>
</dbReference>
<reference evidence="14" key="1">
    <citation type="journal article" date="2017" name="bioRxiv">
        <title>Comparative analysis of the genomes of Stylophora pistillata and Acropora digitifera provides evidence for extensive differences between species of corals.</title>
        <authorList>
            <person name="Voolstra C.R."/>
            <person name="Li Y."/>
            <person name="Liew Y.J."/>
            <person name="Baumgarten S."/>
            <person name="Zoccola D."/>
            <person name="Flot J.-F."/>
            <person name="Tambutte S."/>
            <person name="Allemand D."/>
            <person name="Aranda M."/>
        </authorList>
    </citation>
    <scope>NUCLEOTIDE SEQUENCE [LARGE SCALE GENOMIC DNA]</scope>
</reference>
<comment type="similarity">
    <text evidence="2">Belongs to the ABC transporter superfamily. ABCB family. Multidrug resistance exporter (TC 3.A.1.201) subfamily.</text>
</comment>
<evidence type="ECO:0000256" key="5">
    <source>
        <dbReference type="ARBA" id="ARBA00022741"/>
    </source>
</evidence>
<dbReference type="GO" id="GO:0005743">
    <property type="term" value="C:mitochondrial inner membrane"/>
    <property type="evidence" value="ECO:0007669"/>
    <property type="project" value="TreeGrafter"/>
</dbReference>
<dbReference type="InterPro" id="IPR011527">
    <property type="entry name" value="ABC1_TM_dom"/>
</dbReference>
<feature type="transmembrane region" description="Helical" evidence="10">
    <location>
        <begin position="587"/>
        <end position="607"/>
    </location>
</feature>
<dbReference type="OrthoDB" id="5984602at2759"/>
<keyword evidence="14" id="KW-1185">Reference proteome</keyword>
<evidence type="ECO:0000259" key="11">
    <source>
        <dbReference type="PROSITE" id="PS50893"/>
    </source>
</evidence>
<dbReference type="GO" id="GO:0090374">
    <property type="term" value="P:oligopeptide export from mitochondrion"/>
    <property type="evidence" value="ECO:0007669"/>
    <property type="project" value="TreeGrafter"/>
</dbReference>
<feature type="domain" description="ABC transmembrane type-1" evidence="12">
    <location>
        <begin position="373"/>
        <end position="621"/>
    </location>
</feature>
<dbReference type="SMART" id="SM00382">
    <property type="entry name" value="AAA"/>
    <property type="match status" value="1"/>
</dbReference>
<keyword evidence="8 10" id="KW-0472">Membrane</keyword>
<dbReference type="Pfam" id="PF00664">
    <property type="entry name" value="ABC_membrane"/>
    <property type="match status" value="2"/>
</dbReference>
<keyword evidence="6" id="KW-0067">ATP-binding</keyword>
<dbReference type="InterPro" id="IPR036640">
    <property type="entry name" value="ABC1_TM_sf"/>
</dbReference>
<keyword evidence="4 10" id="KW-0812">Transmembrane</keyword>
<feature type="transmembrane region" description="Helical" evidence="10">
    <location>
        <begin position="1562"/>
        <end position="1579"/>
    </location>
</feature>
<evidence type="ECO:0000256" key="2">
    <source>
        <dbReference type="ARBA" id="ARBA00007577"/>
    </source>
</evidence>
<dbReference type="Gene3D" id="3.40.50.300">
    <property type="entry name" value="P-loop containing nucleotide triphosphate hydrolases"/>
    <property type="match status" value="2"/>
</dbReference>
<keyword evidence="5" id="KW-0547">Nucleotide-binding</keyword>
<feature type="transmembrane region" description="Helical" evidence="10">
    <location>
        <begin position="1625"/>
        <end position="1650"/>
    </location>
</feature>
<organism evidence="13 14">
    <name type="scientific">Stylophora pistillata</name>
    <name type="common">Smooth cauliflower coral</name>
    <dbReference type="NCBI Taxonomy" id="50429"/>
    <lineage>
        <taxon>Eukaryota</taxon>
        <taxon>Metazoa</taxon>
        <taxon>Cnidaria</taxon>
        <taxon>Anthozoa</taxon>
        <taxon>Hexacorallia</taxon>
        <taxon>Scleractinia</taxon>
        <taxon>Astrocoeniina</taxon>
        <taxon>Pocilloporidae</taxon>
        <taxon>Stylophora</taxon>
    </lineage>
</organism>
<evidence type="ECO:0000256" key="7">
    <source>
        <dbReference type="ARBA" id="ARBA00022989"/>
    </source>
</evidence>
<evidence type="ECO:0000256" key="6">
    <source>
        <dbReference type="ARBA" id="ARBA00022840"/>
    </source>
</evidence>
<dbReference type="PANTHER" id="PTHR43394">
    <property type="entry name" value="ATP-DEPENDENT PERMEASE MDL1, MITOCHONDRIAL"/>
    <property type="match status" value="1"/>
</dbReference>
<dbReference type="InterPro" id="IPR039421">
    <property type="entry name" value="Type_1_exporter"/>
</dbReference>
<dbReference type="Gene3D" id="1.20.1560.10">
    <property type="entry name" value="ABC transporter type 1, transmembrane domain"/>
    <property type="match status" value="3"/>
</dbReference>
<dbReference type="InterPro" id="IPR003593">
    <property type="entry name" value="AAA+_ATPase"/>
</dbReference>
<name>A0A2B4S6S6_STYPI</name>
<feature type="domain" description="ABC transporter" evidence="11">
    <location>
        <begin position="654"/>
        <end position="890"/>
    </location>
</feature>
<dbReference type="Proteomes" id="UP000225706">
    <property type="component" value="Unassembled WGS sequence"/>
</dbReference>
<dbReference type="PROSITE" id="PS50929">
    <property type="entry name" value="ABC_TM1F"/>
    <property type="match status" value="1"/>
</dbReference>
<dbReference type="SUPFAM" id="SSF90123">
    <property type="entry name" value="ABC transporter transmembrane region"/>
    <property type="match status" value="2"/>
</dbReference>
<dbReference type="GO" id="GO:0015421">
    <property type="term" value="F:ABC-type oligopeptide transporter activity"/>
    <property type="evidence" value="ECO:0007669"/>
    <property type="project" value="TreeGrafter"/>
</dbReference>
<gene>
    <name evidence="13" type="primary">ABCB1</name>
    <name evidence="13" type="ORF">AWC38_SpisGene10278</name>
</gene>
<evidence type="ECO:0000256" key="10">
    <source>
        <dbReference type="SAM" id="Phobius"/>
    </source>
</evidence>
<evidence type="ECO:0000256" key="4">
    <source>
        <dbReference type="ARBA" id="ARBA00022692"/>
    </source>
</evidence>
<feature type="compositionally biased region" description="Polar residues" evidence="9">
    <location>
        <begin position="302"/>
        <end position="312"/>
    </location>
</feature>
<comment type="subcellular location">
    <subcellularLocation>
        <location evidence="1">Membrane</location>
        <topology evidence="1">Multi-pass membrane protein</topology>
    </subcellularLocation>
</comment>
<feature type="domain" description="ABC transporter" evidence="11">
    <location>
        <begin position="1696"/>
        <end position="1927"/>
    </location>
</feature>
<evidence type="ECO:0000256" key="8">
    <source>
        <dbReference type="ARBA" id="ARBA00023136"/>
    </source>
</evidence>
<keyword evidence="7 10" id="KW-1133">Transmembrane helix</keyword>
<feature type="transmembrane region" description="Helical" evidence="10">
    <location>
        <begin position="970"/>
        <end position="993"/>
    </location>
</feature>
<accession>A0A2B4S6S6</accession>